<name>E3N4H0_CAERE</name>
<proteinExistence type="predicted"/>
<accession>E3N4H0</accession>
<dbReference type="AlphaFoldDB" id="E3N4H0"/>
<dbReference type="InParanoid" id="E3N4H0"/>
<keyword evidence="3" id="KW-1185">Reference proteome</keyword>
<feature type="region of interest" description="Disordered" evidence="1">
    <location>
        <begin position="90"/>
        <end position="113"/>
    </location>
</feature>
<organism evidence="3">
    <name type="scientific">Caenorhabditis remanei</name>
    <name type="common">Caenorhabditis vulgaris</name>
    <dbReference type="NCBI Taxonomy" id="31234"/>
    <lineage>
        <taxon>Eukaryota</taxon>
        <taxon>Metazoa</taxon>
        <taxon>Ecdysozoa</taxon>
        <taxon>Nematoda</taxon>
        <taxon>Chromadorea</taxon>
        <taxon>Rhabditida</taxon>
        <taxon>Rhabditina</taxon>
        <taxon>Rhabditomorpha</taxon>
        <taxon>Rhabditoidea</taxon>
        <taxon>Rhabditidae</taxon>
        <taxon>Peloderinae</taxon>
        <taxon>Caenorhabditis</taxon>
    </lineage>
</organism>
<evidence type="ECO:0000313" key="3">
    <source>
        <dbReference type="Proteomes" id="UP000008281"/>
    </source>
</evidence>
<feature type="compositionally biased region" description="Polar residues" evidence="1">
    <location>
        <begin position="338"/>
        <end position="351"/>
    </location>
</feature>
<feature type="region of interest" description="Disordered" evidence="1">
    <location>
        <begin position="421"/>
        <end position="442"/>
    </location>
</feature>
<sequence length="442" mass="49263">MSATPVKDRLKAKAEKKREDQAHHLRCCMGNERFRHNPFWHADCCPLNVGSKNGEVQCTPIPSPWTLQSGPMPPSKPIATSAPTPVPKPLPTPTPLQKHKSIQTNAPHGKKMEEEVEKMRGVVEKMKKEFEKMERKMKEQKKAYEETNKQIKDNYEGFISRDADRRQILEDRIIELAERCVKMEEKVTNEKTALIKMEEANAKEQEALKNELLASNQAVNAGKLQIQQQKEEIAHLQQQLDAVKLKELELAKTNANQSDEILQLKNALAASTIKEKGSKELLSDSSHLTYSRLQKKVDMLQLDNQRLRSQPDPQSGASVLSITTTNTRIPVQAPIRWAQSSLADSPRSRPTSGGVAITDSAEPWNQPPPSIFALTGGGSESSGSAPLDLHQLSTSTTDSTWIQDPLAMFSSLMNRSEATPQFPASTVHSSSFSNVTQHNLQK</sequence>
<reference evidence="2" key="1">
    <citation type="submission" date="2007-07" db="EMBL/GenBank/DDBJ databases">
        <title>PCAP assembly of the Caenorhabditis remanei genome.</title>
        <authorList>
            <consortium name="The Caenorhabditis remanei Sequencing Consortium"/>
            <person name="Wilson R.K."/>
        </authorList>
    </citation>
    <scope>NUCLEOTIDE SEQUENCE [LARGE SCALE GENOMIC DNA]</scope>
    <source>
        <strain evidence="2">PB4641</strain>
    </source>
</reference>
<gene>
    <name evidence="2" type="ORF">CRE_23035</name>
</gene>
<dbReference type="Proteomes" id="UP000008281">
    <property type="component" value="Unassembled WGS sequence"/>
</dbReference>
<dbReference type="EMBL" id="DS268525">
    <property type="protein sequence ID" value="EFO85474.1"/>
    <property type="molecule type" value="Genomic_DNA"/>
</dbReference>
<feature type="region of interest" description="Disordered" evidence="1">
    <location>
        <begin position="1"/>
        <end position="22"/>
    </location>
</feature>
<evidence type="ECO:0000313" key="2">
    <source>
        <dbReference type="EMBL" id="EFO85474.1"/>
    </source>
</evidence>
<feature type="region of interest" description="Disordered" evidence="1">
    <location>
        <begin position="337"/>
        <end position="391"/>
    </location>
</feature>
<protein>
    <submittedName>
        <fullName evidence="2">Uncharacterized protein</fullName>
    </submittedName>
</protein>
<evidence type="ECO:0000256" key="1">
    <source>
        <dbReference type="SAM" id="MobiDB-lite"/>
    </source>
</evidence>
<dbReference type="HOGENOM" id="CLU_500831_0_0_1"/>